<dbReference type="Gene3D" id="3.50.50.60">
    <property type="entry name" value="FAD/NAD(P)-binding domain"/>
    <property type="match status" value="1"/>
</dbReference>
<sequence>MVVKLFTDAAIPDPVPSVVTNWGLDPCSRGAYSYVAVRASGQHYDILGQPVVNCLFFAGEATCKEHPDTVGGVSLNGHREPVQIIDLVHSGKDYVYVVEHLQTY</sequence>
<dbReference type="Proteomes" id="UP001231189">
    <property type="component" value="Unassembled WGS sequence"/>
</dbReference>
<dbReference type="GO" id="GO:0052901">
    <property type="term" value="F:spermine oxidase activity"/>
    <property type="evidence" value="ECO:0007669"/>
    <property type="project" value="UniProtKB-ARBA"/>
</dbReference>
<name>A0AAD8RFJ5_LOLMU</name>
<dbReference type="GO" id="GO:0046208">
    <property type="term" value="P:spermine catabolic process"/>
    <property type="evidence" value="ECO:0007669"/>
    <property type="project" value="UniProtKB-ARBA"/>
</dbReference>
<dbReference type="InterPro" id="IPR050281">
    <property type="entry name" value="Flavin_monoamine_oxidase"/>
</dbReference>
<dbReference type="GO" id="GO:1903602">
    <property type="term" value="P:thermospermine catabolic process"/>
    <property type="evidence" value="ECO:0007669"/>
    <property type="project" value="UniProtKB-ARBA"/>
</dbReference>
<feature type="domain" description="Amine oxidase" evidence="2">
    <location>
        <begin position="3"/>
        <end position="84"/>
    </location>
</feature>
<dbReference type="InterPro" id="IPR002937">
    <property type="entry name" value="Amino_oxidase"/>
</dbReference>
<dbReference type="GO" id="GO:0050660">
    <property type="term" value="F:flavin adenine dinucleotide binding"/>
    <property type="evidence" value="ECO:0007669"/>
    <property type="project" value="UniProtKB-ARBA"/>
</dbReference>
<comment type="similarity">
    <text evidence="1">Belongs to the flavin monoamine oxidase family.</text>
</comment>
<evidence type="ECO:0000313" key="4">
    <source>
        <dbReference type="Proteomes" id="UP001231189"/>
    </source>
</evidence>
<comment type="caution">
    <text evidence="3">The sequence shown here is derived from an EMBL/GenBank/DDBJ whole genome shotgun (WGS) entry which is preliminary data.</text>
</comment>
<reference evidence="3" key="1">
    <citation type="submission" date="2023-07" db="EMBL/GenBank/DDBJ databases">
        <title>A chromosome-level genome assembly of Lolium multiflorum.</title>
        <authorList>
            <person name="Chen Y."/>
            <person name="Copetti D."/>
            <person name="Kolliker R."/>
            <person name="Studer B."/>
        </authorList>
    </citation>
    <scope>NUCLEOTIDE SEQUENCE</scope>
    <source>
        <strain evidence="3">02402/16</strain>
        <tissue evidence="3">Leaf</tissue>
    </source>
</reference>
<dbReference type="SUPFAM" id="SSF54373">
    <property type="entry name" value="FAD-linked reductases, C-terminal domain"/>
    <property type="match status" value="1"/>
</dbReference>
<dbReference type="PANTHER" id="PTHR10742">
    <property type="entry name" value="FLAVIN MONOAMINE OXIDASE"/>
    <property type="match status" value="1"/>
</dbReference>
<keyword evidence="4" id="KW-1185">Reference proteome</keyword>
<organism evidence="3 4">
    <name type="scientific">Lolium multiflorum</name>
    <name type="common">Italian ryegrass</name>
    <name type="synonym">Lolium perenne subsp. multiflorum</name>
    <dbReference type="NCBI Taxonomy" id="4521"/>
    <lineage>
        <taxon>Eukaryota</taxon>
        <taxon>Viridiplantae</taxon>
        <taxon>Streptophyta</taxon>
        <taxon>Embryophyta</taxon>
        <taxon>Tracheophyta</taxon>
        <taxon>Spermatophyta</taxon>
        <taxon>Magnoliopsida</taxon>
        <taxon>Liliopsida</taxon>
        <taxon>Poales</taxon>
        <taxon>Poaceae</taxon>
        <taxon>BOP clade</taxon>
        <taxon>Pooideae</taxon>
        <taxon>Poodae</taxon>
        <taxon>Poeae</taxon>
        <taxon>Poeae Chloroplast Group 2 (Poeae type)</taxon>
        <taxon>Loliodinae</taxon>
        <taxon>Loliinae</taxon>
        <taxon>Lolium</taxon>
    </lineage>
</organism>
<dbReference type="PANTHER" id="PTHR10742:SF410">
    <property type="entry name" value="LYSINE-SPECIFIC HISTONE DEMETHYLASE 2"/>
    <property type="match status" value="1"/>
</dbReference>
<evidence type="ECO:0000256" key="1">
    <source>
        <dbReference type="ARBA" id="ARBA00005995"/>
    </source>
</evidence>
<proteinExistence type="inferred from homology"/>
<accession>A0AAD8RFJ5</accession>
<evidence type="ECO:0000313" key="3">
    <source>
        <dbReference type="EMBL" id="KAK1620723.1"/>
    </source>
</evidence>
<dbReference type="AlphaFoldDB" id="A0AAD8RFJ5"/>
<dbReference type="Gene3D" id="3.90.660.10">
    <property type="match status" value="1"/>
</dbReference>
<dbReference type="InterPro" id="IPR036188">
    <property type="entry name" value="FAD/NAD-bd_sf"/>
</dbReference>
<evidence type="ECO:0000259" key="2">
    <source>
        <dbReference type="Pfam" id="PF01593"/>
    </source>
</evidence>
<dbReference type="Pfam" id="PF01593">
    <property type="entry name" value="Amino_oxidase"/>
    <property type="match status" value="1"/>
</dbReference>
<protein>
    <recommendedName>
        <fullName evidence="2">Amine oxidase domain-containing protein</fullName>
    </recommendedName>
</protein>
<gene>
    <name evidence="3" type="ORF">QYE76_026240</name>
</gene>
<dbReference type="EMBL" id="JAUUTY010000006">
    <property type="protein sequence ID" value="KAK1620723.1"/>
    <property type="molecule type" value="Genomic_DNA"/>
</dbReference>